<sequence length="229" mass="23980">MLAEAANVASSTPATNLSVNQIVAQLRHALQLAHSTTRLADKDNGTASISSQPTSPRLTKALAQILAQGGLDGAGTRRSRDQSPISLNAIPMTALSTRHKYSSGSVRSEDSIGPNMPTYIFWFCPVGAQFSSLTDVKSSSTPPAATPLVPELAHTGSTGYVSGTTGLSQHDHSSSSVTKPLNPFGDSSTDDEGETANRTLADSRDPGLGSMPSSKSAQKHEPYRTPFDE</sequence>
<dbReference type="Proteomes" id="UP000272942">
    <property type="component" value="Unassembled WGS sequence"/>
</dbReference>
<accession>A0A3P8H011</accession>
<evidence type="ECO:0000256" key="1">
    <source>
        <dbReference type="SAM" id="MobiDB-lite"/>
    </source>
</evidence>
<feature type="compositionally biased region" description="Basic and acidic residues" evidence="1">
    <location>
        <begin position="218"/>
        <end position="229"/>
    </location>
</feature>
<name>A0A3P8H011_9TREM</name>
<evidence type="ECO:0000313" key="3">
    <source>
        <dbReference type="Proteomes" id="UP000272942"/>
    </source>
</evidence>
<organism evidence="2 3">
    <name type="scientific">Echinostoma caproni</name>
    <dbReference type="NCBI Taxonomy" id="27848"/>
    <lineage>
        <taxon>Eukaryota</taxon>
        <taxon>Metazoa</taxon>
        <taxon>Spiralia</taxon>
        <taxon>Lophotrochozoa</taxon>
        <taxon>Platyhelminthes</taxon>
        <taxon>Trematoda</taxon>
        <taxon>Digenea</taxon>
        <taxon>Plagiorchiida</taxon>
        <taxon>Echinostomata</taxon>
        <taxon>Echinostomatoidea</taxon>
        <taxon>Echinostomatidae</taxon>
        <taxon>Echinostoma</taxon>
    </lineage>
</organism>
<keyword evidence="3" id="KW-1185">Reference proteome</keyword>
<dbReference type="EMBL" id="UZAN01050402">
    <property type="protein sequence ID" value="VDP88201.1"/>
    <property type="molecule type" value="Genomic_DNA"/>
</dbReference>
<proteinExistence type="predicted"/>
<feature type="compositionally biased region" description="Low complexity" evidence="1">
    <location>
        <begin position="155"/>
        <end position="168"/>
    </location>
</feature>
<gene>
    <name evidence="2" type="ORF">ECPE_LOCUS11215</name>
</gene>
<feature type="compositionally biased region" description="Polar residues" evidence="1">
    <location>
        <begin position="133"/>
        <end position="143"/>
    </location>
</feature>
<reference evidence="2 3" key="1">
    <citation type="submission" date="2018-11" db="EMBL/GenBank/DDBJ databases">
        <authorList>
            <consortium name="Pathogen Informatics"/>
        </authorList>
    </citation>
    <scope>NUCLEOTIDE SEQUENCE [LARGE SCALE GENOMIC DNA]</scope>
    <source>
        <strain evidence="2 3">Egypt</strain>
    </source>
</reference>
<evidence type="ECO:0000313" key="2">
    <source>
        <dbReference type="EMBL" id="VDP88201.1"/>
    </source>
</evidence>
<protein>
    <submittedName>
        <fullName evidence="2">Uncharacterized protein</fullName>
    </submittedName>
</protein>
<feature type="region of interest" description="Disordered" evidence="1">
    <location>
        <begin position="133"/>
        <end position="229"/>
    </location>
</feature>
<dbReference type="AlphaFoldDB" id="A0A3P8H011"/>